<keyword evidence="4" id="KW-0862">Zinc</keyword>
<feature type="domain" description="PEP5/VPS11 N-terminal" evidence="6">
    <location>
        <begin position="18"/>
        <end position="369"/>
    </location>
</feature>
<dbReference type="VEuPathDB" id="ToxoDB:LOC34623091"/>
<gene>
    <name evidence="7" type="ORF">cyc_07056</name>
</gene>
<protein>
    <submittedName>
        <fullName evidence="7">Vacuolar membrane related protein</fullName>
    </submittedName>
</protein>
<keyword evidence="5" id="KW-0472">Membrane</keyword>
<keyword evidence="2" id="KW-0479">Metal-binding</keyword>
<proteinExistence type="predicted"/>
<dbReference type="PANTHER" id="PTHR23323">
    <property type="entry name" value="VACUOLAR PROTEIN SORTING-ASSOCIATED PROTEIN"/>
    <property type="match status" value="1"/>
</dbReference>
<dbReference type="GO" id="GO:0007033">
    <property type="term" value="P:vacuole organization"/>
    <property type="evidence" value="ECO:0007669"/>
    <property type="project" value="TreeGrafter"/>
</dbReference>
<evidence type="ECO:0000313" key="7">
    <source>
        <dbReference type="EMBL" id="OEH76661.1"/>
    </source>
</evidence>
<name>A0A1D3CZN7_9EIME</name>
<evidence type="ECO:0000313" key="8">
    <source>
        <dbReference type="Proteomes" id="UP000095192"/>
    </source>
</evidence>
<evidence type="ECO:0000256" key="5">
    <source>
        <dbReference type="ARBA" id="ARBA00023136"/>
    </source>
</evidence>
<comment type="subcellular location">
    <subcellularLocation>
        <location evidence="1">Membrane</location>
    </subcellularLocation>
</comment>
<keyword evidence="8" id="KW-1185">Reference proteome</keyword>
<dbReference type="InterPro" id="IPR057307">
    <property type="entry name" value="PEP5_VPS11_N"/>
</dbReference>
<dbReference type="GO" id="GO:0030674">
    <property type="term" value="F:protein-macromolecule adaptor activity"/>
    <property type="evidence" value="ECO:0007669"/>
    <property type="project" value="TreeGrafter"/>
</dbReference>
<evidence type="ECO:0000256" key="4">
    <source>
        <dbReference type="ARBA" id="ARBA00022833"/>
    </source>
</evidence>
<accession>A0A1D3CZN7</accession>
<reference evidence="7 8" key="1">
    <citation type="journal article" date="2016" name="BMC Genomics">
        <title>Comparative genomics reveals Cyclospora cayetanensis possesses coccidia-like metabolism and invasion components but unique surface antigens.</title>
        <authorList>
            <person name="Liu S."/>
            <person name="Wang L."/>
            <person name="Zheng H."/>
            <person name="Xu Z."/>
            <person name="Roellig D.M."/>
            <person name="Li N."/>
            <person name="Frace M.A."/>
            <person name="Tang K."/>
            <person name="Arrowood M.J."/>
            <person name="Moss D.M."/>
            <person name="Zhang L."/>
            <person name="Feng Y."/>
            <person name="Xiao L."/>
        </authorList>
    </citation>
    <scope>NUCLEOTIDE SEQUENCE [LARGE SCALE GENOMIC DNA]</scope>
    <source>
        <strain evidence="7 8">CHN_HEN01</strain>
    </source>
</reference>
<dbReference type="GO" id="GO:0005768">
    <property type="term" value="C:endosome"/>
    <property type="evidence" value="ECO:0007669"/>
    <property type="project" value="TreeGrafter"/>
</dbReference>
<dbReference type="VEuPathDB" id="ToxoDB:cyc_07056"/>
<organism evidence="7 8">
    <name type="scientific">Cyclospora cayetanensis</name>
    <dbReference type="NCBI Taxonomy" id="88456"/>
    <lineage>
        <taxon>Eukaryota</taxon>
        <taxon>Sar</taxon>
        <taxon>Alveolata</taxon>
        <taxon>Apicomplexa</taxon>
        <taxon>Conoidasida</taxon>
        <taxon>Coccidia</taxon>
        <taxon>Eucoccidiorida</taxon>
        <taxon>Eimeriorina</taxon>
        <taxon>Eimeriidae</taxon>
        <taxon>Cyclospora</taxon>
    </lineage>
</organism>
<dbReference type="PANTHER" id="PTHR23323:SF24">
    <property type="entry name" value="VACUOLAR PROTEIN SORTING-ASSOCIATED PROTEIN 11 HOMOLOG"/>
    <property type="match status" value="1"/>
</dbReference>
<dbReference type="EMBL" id="JROU02001381">
    <property type="protein sequence ID" value="OEH76661.1"/>
    <property type="molecule type" value="Genomic_DNA"/>
</dbReference>
<dbReference type="Proteomes" id="UP000095192">
    <property type="component" value="Unassembled WGS sequence"/>
</dbReference>
<keyword evidence="3" id="KW-0863">Zinc-finger</keyword>
<dbReference type="AlphaFoldDB" id="A0A1D3CZN7"/>
<evidence type="ECO:0000256" key="2">
    <source>
        <dbReference type="ARBA" id="ARBA00022723"/>
    </source>
</evidence>
<dbReference type="GO" id="GO:0006904">
    <property type="term" value="P:vesicle docking involved in exocytosis"/>
    <property type="evidence" value="ECO:0007669"/>
    <property type="project" value="TreeGrafter"/>
</dbReference>
<evidence type="ECO:0000259" key="6">
    <source>
        <dbReference type="Pfam" id="PF23341"/>
    </source>
</evidence>
<evidence type="ECO:0000256" key="1">
    <source>
        <dbReference type="ARBA" id="ARBA00004370"/>
    </source>
</evidence>
<comment type="caution">
    <text evidence="7">The sequence shown here is derived from an EMBL/GenBank/DDBJ whole genome shotgun (WGS) entry which is preliminary data.</text>
</comment>
<dbReference type="Pfam" id="PF23341">
    <property type="entry name" value="PEP5_VPS11_N"/>
    <property type="match status" value="1"/>
</dbReference>
<dbReference type="GO" id="GO:0048284">
    <property type="term" value="P:organelle fusion"/>
    <property type="evidence" value="ECO:0007669"/>
    <property type="project" value="TreeGrafter"/>
</dbReference>
<sequence>MAVLRNARGPSRLSPLPSSSIVCAAGTDAYLWLGDDDGFLHTLDHDFQLRSLKSFDVCFVSMHAAVHASCIVCIGRDLQSEKPGKGPVGNGMDQLEDPRIRKGVLKYKCYSTTQVDGKGNPVLLREAGLFSKIPEQVVVCSDINKNFTMLAVGTESAGVCLFRGDLLREKTCRLRLMKENDEAVASVRFLASQSDSNTHYMLVCNTSSIACYAVTLKGEPKVCHTDSVSTASPHVVGALASLGTFVIHHGEGIFCVDPEQGNLWALPSEDRCHILTTHKSYIVSVTTEESSADAEPTHAGSAEILPEKFSPLQSKSSCSGRRARFFLPQHQMLTIHLCYPELRLIAYSSPMRGVRHVVSAMDTLFVIARGGATENNVLFDVKEKSFDERLCILLRYAVSLLGLVAVSMATSTSSPRTDLAPQLSVHPSVSVGFACSRKRLFNWAAEVTIKDHQPQQVLQARMRIY</sequence>
<dbReference type="InParanoid" id="A0A1D3CZN7"/>
<dbReference type="GO" id="GO:0030897">
    <property type="term" value="C:HOPS complex"/>
    <property type="evidence" value="ECO:0007669"/>
    <property type="project" value="TreeGrafter"/>
</dbReference>
<dbReference type="GO" id="GO:0008270">
    <property type="term" value="F:zinc ion binding"/>
    <property type="evidence" value="ECO:0007669"/>
    <property type="project" value="UniProtKB-KW"/>
</dbReference>
<evidence type="ECO:0000256" key="3">
    <source>
        <dbReference type="ARBA" id="ARBA00022771"/>
    </source>
</evidence>
<dbReference type="GO" id="GO:0007032">
    <property type="term" value="P:endosome organization"/>
    <property type="evidence" value="ECO:0007669"/>
    <property type="project" value="TreeGrafter"/>
</dbReference>